<reference evidence="2 3" key="1">
    <citation type="submission" date="2018-11" db="EMBL/GenBank/DDBJ databases">
        <title>Rufibacter latericius sp. nov., isolated from water in Baiyang Lake.</title>
        <authorList>
            <person name="Yang Y."/>
        </authorList>
    </citation>
    <scope>NUCLEOTIDE SEQUENCE [LARGE SCALE GENOMIC DNA]</scope>
    <source>
        <strain evidence="2 3">R-22-1c-1</strain>
    </source>
</reference>
<comment type="caution">
    <text evidence="2">The sequence shown here is derived from an EMBL/GenBank/DDBJ whole genome shotgun (WGS) entry which is preliminary data.</text>
</comment>
<dbReference type="OrthoDB" id="1123245at2"/>
<dbReference type="InterPro" id="IPR013783">
    <property type="entry name" value="Ig-like_fold"/>
</dbReference>
<organism evidence="2 3">
    <name type="scientific">Rufibacter latericius</name>
    <dbReference type="NCBI Taxonomy" id="2487040"/>
    <lineage>
        <taxon>Bacteria</taxon>
        <taxon>Pseudomonadati</taxon>
        <taxon>Bacteroidota</taxon>
        <taxon>Cytophagia</taxon>
        <taxon>Cytophagales</taxon>
        <taxon>Hymenobacteraceae</taxon>
        <taxon>Rufibacter</taxon>
    </lineage>
</organism>
<feature type="domain" description="Secretion system C-terminal sorting" evidence="1">
    <location>
        <begin position="207"/>
        <end position="279"/>
    </location>
</feature>
<dbReference type="Proteomes" id="UP000272117">
    <property type="component" value="Unassembled WGS sequence"/>
</dbReference>
<keyword evidence="3" id="KW-1185">Reference proteome</keyword>
<dbReference type="Gene3D" id="2.60.40.10">
    <property type="entry name" value="Immunoglobulins"/>
    <property type="match status" value="1"/>
</dbReference>
<accession>A0A3M9ML13</accession>
<dbReference type="InterPro" id="IPR026444">
    <property type="entry name" value="Secre_tail"/>
</dbReference>
<sequence>MQLMKIRSPIALLAQGMMLSSASPEARFVSADGGSGVFTWVPGLSDIRSQPYQVLFRAEDQVPSGNLKLVDLQPWNITVLGPAPVLSAAVRETDSSIRVTWENYAIPNARRLYLYRKVNPSSFTPSACDKGIAASAGYTLVGYVSAGTTSFVDNNNGQGLDLTQTYSYRLYADSNAPKGGTSVASNEITTGRLTGVSDEIRQQISFYPNPTAGVLTVNAPAAVKVKAAQVFSPVGKSMASLIPQKSAGGWSFDVRHLPDGLFLLRLQTDHGTLTYKLVIKR</sequence>
<protein>
    <submittedName>
        <fullName evidence="2">T9SS C-terminal target domain-containing protein</fullName>
    </submittedName>
</protein>
<dbReference type="AlphaFoldDB" id="A0A3M9ML13"/>
<dbReference type="Pfam" id="PF18962">
    <property type="entry name" value="Por_Secre_tail"/>
    <property type="match status" value="1"/>
</dbReference>
<proteinExistence type="predicted"/>
<evidence type="ECO:0000259" key="1">
    <source>
        <dbReference type="Pfam" id="PF18962"/>
    </source>
</evidence>
<dbReference type="NCBIfam" id="TIGR04183">
    <property type="entry name" value="Por_Secre_tail"/>
    <property type="match status" value="1"/>
</dbReference>
<evidence type="ECO:0000313" key="2">
    <source>
        <dbReference type="EMBL" id="RNI25907.1"/>
    </source>
</evidence>
<name>A0A3M9ML13_9BACT</name>
<gene>
    <name evidence="2" type="ORF">EFB08_13790</name>
</gene>
<evidence type="ECO:0000313" key="3">
    <source>
        <dbReference type="Proteomes" id="UP000272117"/>
    </source>
</evidence>
<dbReference type="EMBL" id="RJJD01000008">
    <property type="protein sequence ID" value="RNI25907.1"/>
    <property type="molecule type" value="Genomic_DNA"/>
</dbReference>